<dbReference type="GO" id="GO:0000160">
    <property type="term" value="P:phosphorelay signal transduction system"/>
    <property type="evidence" value="ECO:0007669"/>
    <property type="project" value="InterPro"/>
</dbReference>
<dbReference type="SUPFAM" id="SSF52172">
    <property type="entry name" value="CheY-like"/>
    <property type="match status" value="1"/>
</dbReference>
<evidence type="ECO:0000313" key="3">
    <source>
        <dbReference type="EMBL" id="PZQ96140.1"/>
    </source>
</evidence>
<gene>
    <name evidence="3" type="ORF">DI533_17025</name>
</gene>
<evidence type="ECO:0000256" key="1">
    <source>
        <dbReference type="PROSITE-ProRule" id="PRU00169"/>
    </source>
</evidence>
<dbReference type="Proteomes" id="UP000248975">
    <property type="component" value="Unassembled WGS sequence"/>
</dbReference>
<evidence type="ECO:0000313" key="4">
    <source>
        <dbReference type="Proteomes" id="UP000248975"/>
    </source>
</evidence>
<feature type="domain" description="Response regulatory" evidence="2">
    <location>
        <begin position="1"/>
        <end position="102"/>
    </location>
</feature>
<dbReference type="InterPro" id="IPR001789">
    <property type="entry name" value="Sig_transdc_resp-reg_receiver"/>
</dbReference>
<comment type="caution">
    <text evidence="3">The sequence shown here is derived from an EMBL/GenBank/DDBJ whole genome shotgun (WGS) entry which is preliminary data.</text>
</comment>
<proteinExistence type="predicted"/>
<accession>A0A2W5UDR0</accession>
<name>A0A2W5UDR0_CERSP</name>
<sequence length="102" mass="10707">MALSLEGDLQDRGFDVIGAAPNVATALSIIERSPPDLAILDVNLGNETSMPVADALHARGIPFVFATGYGAGLGLPAHLATVPVVSKPYDLTEITRKLRELL</sequence>
<dbReference type="PROSITE" id="PS50110">
    <property type="entry name" value="RESPONSE_REGULATORY"/>
    <property type="match status" value="1"/>
</dbReference>
<dbReference type="InterPro" id="IPR011006">
    <property type="entry name" value="CheY-like_superfamily"/>
</dbReference>
<dbReference type="Gene3D" id="3.40.50.2300">
    <property type="match status" value="1"/>
</dbReference>
<protein>
    <recommendedName>
        <fullName evidence="2">Response regulatory domain-containing protein</fullName>
    </recommendedName>
</protein>
<organism evidence="3 4">
    <name type="scientific">Cereibacter sphaeroides</name>
    <name type="common">Rhodobacter sphaeroides</name>
    <dbReference type="NCBI Taxonomy" id="1063"/>
    <lineage>
        <taxon>Bacteria</taxon>
        <taxon>Pseudomonadati</taxon>
        <taxon>Pseudomonadota</taxon>
        <taxon>Alphaproteobacteria</taxon>
        <taxon>Rhodobacterales</taxon>
        <taxon>Paracoccaceae</taxon>
        <taxon>Cereibacter</taxon>
    </lineage>
</organism>
<reference evidence="3 4" key="1">
    <citation type="submission" date="2017-08" db="EMBL/GenBank/DDBJ databases">
        <title>Infants hospitalized years apart are colonized by the same room-sourced microbial strains.</title>
        <authorList>
            <person name="Brooks B."/>
            <person name="Olm M.R."/>
            <person name="Firek B.A."/>
            <person name="Baker R."/>
            <person name="Thomas B.C."/>
            <person name="Morowitz M.J."/>
            <person name="Banfield J.F."/>
        </authorList>
    </citation>
    <scope>NUCLEOTIDE SEQUENCE [LARGE SCALE GENOMIC DNA]</scope>
    <source>
        <strain evidence="3">S2_003_000_R2_11</strain>
    </source>
</reference>
<keyword evidence="1" id="KW-0597">Phosphoprotein</keyword>
<dbReference type="AlphaFoldDB" id="A0A2W5UDR0"/>
<feature type="modified residue" description="4-aspartylphosphate" evidence="1">
    <location>
        <position position="41"/>
    </location>
</feature>
<dbReference type="EMBL" id="QFQS01000004">
    <property type="protein sequence ID" value="PZQ96140.1"/>
    <property type="molecule type" value="Genomic_DNA"/>
</dbReference>
<evidence type="ECO:0000259" key="2">
    <source>
        <dbReference type="PROSITE" id="PS50110"/>
    </source>
</evidence>